<sequence>MNPVEWFPFCLYDPGIQPMVNEIGSWICPPPHHHHHHHHHHPHHAAFNAVQAFSQCPAAVGPGPDWLCPTGVHPRSDWVCPPFLNPGLDWVCPPGLDPGLSCVCPPGVPLDPRPLPISAVRETVVRP</sequence>
<reference evidence="1 2" key="1">
    <citation type="submission" date="2024-04" db="EMBL/GenBank/DDBJ databases">
        <authorList>
            <person name="Waldvogel A.-M."/>
            <person name="Schoenle A."/>
        </authorList>
    </citation>
    <scope>NUCLEOTIDE SEQUENCE [LARGE SCALE GENOMIC DNA]</scope>
</reference>
<protein>
    <submittedName>
        <fullName evidence="1">Uncharacterized protein</fullName>
    </submittedName>
</protein>
<dbReference type="AlphaFoldDB" id="A0AAV2KQV9"/>
<dbReference type="EMBL" id="OZ035841">
    <property type="protein sequence ID" value="CAL1589737.1"/>
    <property type="molecule type" value="Genomic_DNA"/>
</dbReference>
<name>A0AAV2KQV9_KNICA</name>
<evidence type="ECO:0000313" key="1">
    <source>
        <dbReference type="EMBL" id="CAL1589737.1"/>
    </source>
</evidence>
<accession>A0AAV2KQV9</accession>
<gene>
    <name evidence="1" type="ORF">KC01_LOCUS19354</name>
</gene>
<dbReference type="Proteomes" id="UP001497482">
    <property type="component" value="Chromosome 19"/>
</dbReference>
<evidence type="ECO:0000313" key="2">
    <source>
        <dbReference type="Proteomes" id="UP001497482"/>
    </source>
</evidence>
<keyword evidence="2" id="KW-1185">Reference proteome</keyword>
<organism evidence="1 2">
    <name type="scientific">Knipowitschia caucasica</name>
    <name type="common">Caucasian dwarf goby</name>
    <name type="synonym">Pomatoschistus caucasicus</name>
    <dbReference type="NCBI Taxonomy" id="637954"/>
    <lineage>
        <taxon>Eukaryota</taxon>
        <taxon>Metazoa</taxon>
        <taxon>Chordata</taxon>
        <taxon>Craniata</taxon>
        <taxon>Vertebrata</taxon>
        <taxon>Euteleostomi</taxon>
        <taxon>Actinopterygii</taxon>
        <taxon>Neopterygii</taxon>
        <taxon>Teleostei</taxon>
        <taxon>Neoteleostei</taxon>
        <taxon>Acanthomorphata</taxon>
        <taxon>Gobiaria</taxon>
        <taxon>Gobiiformes</taxon>
        <taxon>Gobioidei</taxon>
        <taxon>Gobiidae</taxon>
        <taxon>Gobiinae</taxon>
        <taxon>Knipowitschia</taxon>
    </lineage>
</organism>
<proteinExistence type="predicted"/>